<sequence length="278" mass="32067">MLGRSRGYAMPRGKGTKGTKGWELSRSATDYSHWSLVSVTSYNSPDEHHRSGDFHIGQRAVSIESRDFKMPMLQSPLKLRATFSRLRKCTGRRKVLFQLLIPIPWHFPIPALSSPSDYHSRENSSLQPNILLLHNIPLYRIRDTPLRSLYRLYEDICSGNLIMMGYESDYFFYHTENSWQLSQIPDPRDRDPIRYAILASLVEALVSAFNWKLQQGLRRDGTHAGDNKTANLQTRPNWTADVQPLPEKLRLRKSEADSADPEFLRRNIDAPTGYLYCV</sequence>
<evidence type="ECO:0000313" key="3">
    <source>
        <dbReference type="Proteomes" id="UP000784919"/>
    </source>
</evidence>
<gene>
    <name evidence="2" type="ORF">E4U56_005184</name>
</gene>
<reference evidence="2" key="1">
    <citation type="journal article" date="2020" name="bioRxiv">
        <title>Whole genome comparisons of ergot fungi reveals the divergence and evolution of species within the genus Claviceps are the result of varying mechanisms driving genome evolution and host range expansion.</title>
        <authorList>
            <person name="Wyka S.A."/>
            <person name="Mondo S.J."/>
            <person name="Liu M."/>
            <person name="Dettman J."/>
            <person name="Nalam V."/>
            <person name="Broders K.D."/>
        </authorList>
    </citation>
    <scope>NUCLEOTIDE SEQUENCE</scope>
    <source>
        <strain evidence="2">CCC 1102</strain>
    </source>
</reference>
<evidence type="ECO:0000313" key="2">
    <source>
        <dbReference type="EMBL" id="KAG5958974.1"/>
    </source>
</evidence>
<dbReference type="OrthoDB" id="5422293at2759"/>
<comment type="caution">
    <text evidence="2">The sequence shown here is derived from an EMBL/GenBank/DDBJ whole genome shotgun (WGS) entry which is preliminary data.</text>
</comment>
<dbReference type="Proteomes" id="UP000784919">
    <property type="component" value="Unassembled WGS sequence"/>
</dbReference>
<organism evidence="2 3">
    <name type="scientific">Claviceps arundinis</name>
    <dbReference type="NCBI Taxonomy" id="1623583"/>
    <lineage>
        <taxon>Eukaryota</taxon>
        <taxon>Fungi</taxon>
        <taxon>Dikarya</taxon>
        <taxon>Ascomycota</taxon>
        <taxon>Pezizomycotina</taxon>
        <taxon>Sordariomycetes</taxon>
        <taxon>Hypocreomycetidae</taxon>
        <taxon>Hypocreales</taxon>
        <taxon>Clavicipitaceae</taxon>
        <taxon>Claviceps</taxon>
    </lineage>
</organism>
<name>A0A9P7MMI3_9HYPO</name>
<dbReference type="AlphaFoldDB" id="A0A9P7MMI3"/>
<accession>A0A9P7MMI3</accession>
<dbReference type="EMBL" id="SRPS01000357">
    <property type="protein sequence ID" value="KAG5958974.1"/>
    <property type="molecule type" value="Genomic_DNA"/>
</dbReference>
<feature type="region of interest" description="Disordered" evidence="1">
    <location>
        <begin position="1"/>
        <end position="22"/>
    </location>
</feature>
<protein>
    <submittedName>
        <fullName evidence="2">Uncharacterized protein</fullName>
    </submittedName>
</protein>
<proteinExistence type="predicted"/>
<evidence type="ECO:0000256" key="1">
    <source>
        <dbReference type="SAM" id="MobiDB-lite"/>
    </source>
</evidence>